<evidence type="ECO:0000256" key="9">
    <source>
        <dbReference type="ARBA" id="ARBA00023065"/>
    </source>
</evidence>
<keyword evidence="8" id="KW-0408">Iron</keyword>
<dbReference type="GO" id="GO:0015344">
    <property type="term" value="F:siderophore uptake transmembrane transporter activity"/>
    <property type="evidence" value="ECO:0007669"/>
    <property type="project" value="TreeGrafter"/>
</dbReference>
<protein>
    <submittedName>
        <fullName evidence="19">Iron complex outermembrane receptor protein</fullName>
    </submittedName>
</protein>
<feature type="domain" description="TonB-dependent receptor plug" evidence="18">
    <location>
        <begin position="66"/>
        <end position="165"/>
    </location>
</feature>
<evidence type="ECO:0000256" key="2">
    <source>
        <dbReference type="ARBA" id="ARBA00009810"/>
    </source>
</evidence>
<evidence type="ECO:0000256" key="6">
    <source>
        <dbReference type="ARBA" id="ARBA00022692"/>
    </source>
</evidence>
<keyword evidence="6 14" id="KW-0812">Transmembrane</keyword>
<feature type="chain" id="PRO_5030595997" evidence="16">
    <location>
        <begin position="25"/>
        <end position="714"/>
    </location>
</feature>
<dbReference type="RefSeq" id="WP_223177367.1">
    <property type="nucleotide sequence ID" value="NZ_BSPS01000029.1"/>
</dbReference>
<dbReference type="InterPro" id="IPR012910">
    <property type="entry name" value="Plug_dom"/>
</dbReference>
<feature type="signal peptide" evidence="16">
    <location>
        <begin position="1"/>
        <end position="24"/>
    </location>
</feature>
<dbReference type="PROSITE" id="PS52016">
    <property type="entry name" value="TONB_DEPENDENT_REC_3"/>
    <property type="match status" value="1"/>
</dbReference>
<evidence type="ECO:0000256" key="3">
    <source>
        <dbReference type="ARBA" id="ARBA00022448"/>
    </source>
</evidence>
<dbReference type="EMBL" id="JACIDT010000005">
    <property type="protein sequence ID" value="MBB3926050.1"/>
    <property type="molecule type" value="Genomic_DNA"/>
</dbReference>
<evidence type="ECO:0000259" key="18">
    <source>
        <dbReference type="Pfam" id="PF07715"/>
    </source>
</evidence>
<dbReference type="GO" id="GO:0038023">
    <property type="term" value="F:signaling receptor activity"/>
    <property type="evidence" value="ECO:0007669"/>
    <property type="project" value="InterPro"/>
</dbReference>
<evidence type="ECO:0000256" key="13">
    <source>
        <dbReference type="ARBA" id="ARBA00023237"/>
    </source>
</evidence>
<accession>A0A7W6BLN5</accession>
<proteinExistence type="inferred from homology"/>
<comment type="subcellular location">
    <subcellularLocation>
        <location evidence="1 14">Cell outer membrane</location>
        <topology evidence="1 14">Multi-pass membrane protein</topology>
    </subcellularLocation>
</comment>
<gene>
    <name evidence="19" type="ORF">GGR43_001765</name>
</gene>
<dbReference type="SUPFAM" id="SSF56935">
    <property type="entry name" value="Porins"/>
    <property type="match status" value="1"/>
</dbReference>
<evidence type="ECO:0000256" key="12">
    <source>
        <dbReference type="ARBA" id="ARBA00023170"/>
    </source>
</evidence>
<reference evidence="19 20" key="1">
    <citation type="submission" date="2020-08" db="EMBL/GenBank/DDBJ databases">
        <title>Genomic Encyclopedia of Type Strains, Phase IV (KMG-IV): sequencing the most valuable type-strain genomes for metagenomic binning, comparative biology and taxonomic classification.</title>
        <authorList>
            <person name="Goeker M."/>
        </authorList>
    </citation>
    <scope>NUCLEOTIDE SEQUENCE [LARGE SCALE GENOMIC DNA]</scope>
    <source>
        <strain evidence="19 20">DSM 26189</strain>
    </source>
</reference>
<keyword evidence="3 14" id="KW-0813">Transport</keyword>
<evidence type="ECO:0000256" key="11">
    <source>
        <dbReference type="ARBA" id="ARBA00023136"/>
    </source>
</evidence>
<dbReference type="GO" id="GO:0009279">
    <property type="term" value="C:cell outer membrane"/>
    <property type="evidence" value="ECO:0007669"/>
    <property type="project" value="UniProtKB-SubCell"/>
</dbReference>
<dbReference type="InterPro" id="IPR037066">
    <property type="entry name" value="Plug_dom_sf"/>
</dbReference>
<dbReference type="InterPro" id="IPR036942">
    <property type="entry name" value="Beta-barrel_TonB_sf"/>
</dbReference>
<evidence type="ECO:0000256" key="8">
    <source>
        <dbReference type="ARBA" id="ARBA00023004"/>
    </source>
</evidence>
<comment type="similarity">
    <text evidence="2 14 15">Belongs to the TonB-dependent receptor family.</text>
</comment>
<keyword evidence="7 16" id="KW-0732">Signal</keyword>
<dbReference type="GO" id="GO:0015891">
    <property type="term" value="P:siderophore transport"/>
    <property type="evidence" value="ECO:0007669"/>
    <property type="project" value="InterPro"/>
</dbReference>
<evidence type="ECO:0000259" key="17">
    <source>
        <dbReference type="Pfam" id="PF00593"/>
    </source>
</evidence>
<keyword evidence="11 14" id="KW-0472">Membrane</keyword>
<keyword evidence="9" id="KW-0406">Ion transport</keyword>
<evidence type="ECO:0000313" key="19">
    <source>
        <dbReference type="EMBL" id="MBB3926050.1"/>
    </source>
</evidence>
<organism evidence="19 20">
    <name type="scientific">Sphingobium jiangsuense</name>
    <dbReference type="NCBI Taxonomy" id="870476"/>
    <lineage>
        <taxon>Bacteria</taxon>
        <taxon>Pseudomonadati</taxon>
        <taxon>Pseudomonadota</taxon>
        <taxon>Alphaproteobacteria</taxon>
        <taxon>Sphingomonadales</taxon>
        <taxon>Sphingomonadaceae</taxon>
        <taxon>Sphingobium</taxon>
    </lineage>
</organism>
<dbReference type="PANTHER" id="PTHR32552:SF68">
    <property type="entry name" value="FERRICHROME OUTER MEMBRANE TRANSPORTER_PHAGE RECEPTOR"/>
    <property type="match status" value="1"/>
</dbReference>
<dbReference type="Pfam" id="PF07715">
    <property type="entry name" value="Plug"/>
    <property type="match status" value="1"/>
</dbReference>
<dbReference type="CDD" id="cd01347">
    <property type="entry name" value="ligand_gated_channel"/>
    <property type="match status" value="1"/>
</dbReference>
<evidence type="ECO:0000256" key="7">
    <source>
        <dbReference type="ARBA" id="ARBA00022729"/>
    </source>
</evidence>
<dbReference type="Proteomes" id="UP000571950">
    <property type="component" value="Unassembled WGS sequence"/>
</dbReference>
<keyword evidence="20" id="KW-1185">Reference proteome</keyword>
<feature type="domain" description="TonB-dependent receptor-like beta-barrel" evidence="17">
    <location>
        <begin position="238"/>
        <end position="684"/>
    </location>
</feature>
<dbReference type="PANTHER" id="PTHR32552">
    <property type="entry name" value="FERRICHROME IRON RECEPTOR-RELATED"/>
    <property type="match status" value="1"/>
</dbReference>
<evidence type="ECO:0000256" key="1">
    <source>
        <dbReference type="ARBA" id="ARBA00004571"/>
    </source>
</evidence>
<dbReference type="InterPro" id="IPR000531">
    <property type="entry name" value="Beta-barrel_TonB"/>
</dbReference>
<sequence>MFRASAASFAMGIALFSAPTAALAAANEAAENSAAEEAEARRGTIIVTGHLAKDTAMAAKADIPILENSQAISIISKETLDLQGVRRLGDALFNVAGVSRNNTYGFFDGFNIRGFSASAGATYLDGLLDDPGVNYATTELAGLERVEVVKGPASGLFGQGPLSGIVNLVSKRPQEEAFVDVSVAGGSYDLFEAQIDANSPITADGTLLGRISAVFRDQDFFVHGSGQRRIFIAPSLTWKPSPDTSLTLLGRYVDDKVNPWSPTTAYGTALPNPNGDISIKLSINDTEYPAIQKNDYWTLGYVLDHKFSDAISFHQSVRYQDFHNSWDHWLFVSSISSDYRQVARFYYGPFNENGTYFRADSNLSARFDTGPLNHYVLAGIDYGRKKYDQSNLFDGGPYYLDLYEPVYGTVSGPDPAVASTTSGGINKQRGFYLQDHVKLGEWLTVTLGGRWDKASSHNSSGGVFGAKVTDTAFSPRAGLTFGLSNAVSLYFNFAKSFSPQGSYRSADGSTLPPERGVNYEGGLKVARPDGTLTGMATIFQLTRENVATADLSPNAPPNTYVLTGEQRTRGIELEGAWRPVPGLDLTAAYTYLDAEVTADSRLLVGSRLGSVPRHIVNLWGRYTIQSGALANLGAGLGLHHESNRPSSTATASAPPFMLDGYVLVDAALYYKIGAWSVQANVRNIFNERYFPTASLTRTTPGEPRTFMISLSRRF</sequence>
<dbReference type="InterPro" id="IPR010105">
    <property type="entry name" value="TonB_sidphr_rcpt"/>
</dbReference>
<dbReference type="Gene3D" id="2.40.170.20">
    <property type="entry name" value="TonB-dependent receptor, beta-barrel domain"/>
    <property type="match status" value="1"/>
</dbReference>
<keyword evidence="10 15" id="KW-0798">TonB box</keyword>
<evidence type="ECO:0000256" key="16">
    <source>
        <dbReference type="SAM" id="SignalP"/>
    </source>
</evidence>
<keyword evidence="13 14" id="KW-0998">Cell outer membrane</keyword>
<dbReference type="InterPro" id="IPR039426">
    <property type="entry name" value="TonB-dep_rcpt-like"/>
</dbReference>
<comment type="caution">
    <text evidence="19">The sequence shown here is derived from an EMBL/GenBank/DDBJ whole genome shotgun (WGS) entry which is preliminary data.</text>
</comment>
<dbReference type="NCBIfam" id="TIGR01783">
    <property type="entry name" value="TonB-siderophor"/>
    <property type="match status" value="1"/>
</dbReference>
<evidence type="ECO:0000256" key="15">
    <source>
        <dbReference type="RuleBase" id="RU003357"/>
    </source>
</evidence>
<evidence type="ECO:0000256" key="14">
    <source>
        <dbReference type="PROSITE-ProRule" id="PRU01360"/>
    </source>
</evidence>
<dbReference type="Gene3D" id="2.170.130.10">
    <property type="entry name" value="TonB-dependent receptor, plug domain"/>
    <property type="match status" value="1"/>
</dbReference>
<keyword evidence="5" id="KW-0410">Iron transport</keyword>
<keyword evidence="12 19" id="KW-0675">Receptor</keyword>
<dbReference type="Pfam" id="PF00593">
    <property type="entry name" value="TonB_dep_Rec_b-barrel"/>
    <property type="match status" value="1"/>
</dbReference>
<evidence type="ECO:0000256" key="5">
    <source>
        <dbReference type="ARBA" id="ARBA00022496"/>
    </source>
</evidence>
<evidence type="ECO:0000313" key="20">
    <source>
        <dbReference type="Proteomes" id="UP000571950"/>
    </source>
</evidence>
<evidence type="ECO:0000256" key="10">
    <source>
        <dbReference type="ARBA" id="ARBA00023077"/>
    </source>
</evidence>
<keyword evidence="4 14" id="KW-1134">Transmembrane beta strand</keyword>
<name>A0A7W6BLN5_9SPHN</name>
<evidence type="ECO:0000256" key="4">
    <source>
        <dbReference type="ARBA" id="ARBA00022452"/>
    </source>
</evidence>
<dbReference type="AlphaFoldDB" id="A0A7W6BLN5"/>